<feature type="transmembrane region" description="Helical" evidence="6">
    <location>
        <begin position="116"/>
        <end position="138"/>
    </location>
</feature>
<keyword evidence="5 6" id="KW-0472">Membrane</keyword>
<dbReference type="PANTHER" id="PTHR30238">
    <property type="entry name" value="MEMBRANE BOUND PREDICTED REDOX MODULATOR"/>
    <property type="match status" value="1"/>
</dbReference>
<proteinExistence type="inferred from homology"/>
<dbReference type="InterPro" id="IPR005496">
    <property type="entry name" value="Integral_membrane_TerC"/>
</dbReference>
<dbReference type="GO" id="GO:0016020">
    <property type="term" value="C:membrane"/>
    <property type="evidence" value="ECO:0007669"/>
    <property type="project" value="UniProtKB-SubCell"/>
</dbReference>
<dbReference type="EMBL" id="FOQD01000011">
    <property type="protein sequence ID" value="SFI66771.1"/>
    <property type="molecule type" value="Genomic_DNA"/>
</dbReference>
<dbReference type="InterPro" id="IPR022369">
    <property type="entry name" value="Integral_membrane_TerC_rswitch"/>
</dbReference>
<evidence type="ECO:0000256" key="4">
    <source>
        <dbReference type="ARBA" id="ARBA00022989"/>
    </source>
</evidence>
<evidence type="ECO:0000256" key="1">
    <source>
        <dbReference type="ARBA" id="ARBA00004141"/>
    </source>
</evidence>
<keyword evidence="3 6" id="KW-0812">Transmembrane</keyword>
<accession>A0A1I3K2N1</accession>
<gene>
    <name evidence="7" type="ORF">SAMN05421753_11199</name>
</gene>
<dbReference type="AlphaFoldDB" id="A0A1I3K2N1"/>
<reference evidence="8" key="1">
    <citation type="submission" date="2016-10" db="EMBL/GenBank/DDBJ databases">
        <authorList>
            <person name="Varghese N."/>
            <person name="Submissions S."/>
        </authorList>
    </citation>
    <scope>NUCLEOTIDE SEQUENCE [LARGE SCALE GENOMIC DNA]</scope>
    <source>
        <strain evidence="8">DSM 26348</strain>
    </source>
</reference>
<feature type="transmembrane region" description="Helical" evidence="6">
    <location>
        <begin position="301"/>
        <end position="320"/>
    </location>
</feature>
<dbReference type="OrthoDB" id="9783692at2"/>
<dbReference type="RefSeq" id="WP_092051557.1">
    <property type="nucleotide sequence ID" value="NZ_FOQD01000011.1"/>
</dbReference>
<name>A0A1I3K2N1_9PLAN</name>
<sequence length="337" mass="38031">MPWWIYAAFVLLVTTLIVLDLSVLHRGEKRISVKKALGWTCFWISLAMLFNVFIYFLYDGRLLPNWMTGEHASGRDAAIQFFTGYLLEYSLSVDNIFVIALIIEAFRVPSEHQHRLLFWGILGAALLRGVMILAGATLMEHFEWTMYFFGALLIFSALRMAFADEEDFDPNKSFVMKTARKLFPVTHEYHGKNFFIIQEGKKVATPMLLALILIESCDVMFAVDSIPAVFGVTQDPFLVFTSNIFAILGLRSLYFALAGMMADFHYLKMALVVLLIFIGVKMLLEHWLGVWIPNWDEIKNVASLGVIAVILGAGIVASMLHKPKPKPPAETPETPAV</sequence>
<comment type="subcellular location">
    <subcellularLocation>
        <location evidence="1">Membrane</location>
        <topology evidence="1">Multi-pass membrane protein</topology>
    </subcellularLocation>
</comment>
<evidence type="ECO:0000313" key="7">
    <source>
        <dbReference type="EMBL" id="SFI66771.1"/>
    </source>
</evidence>
<feature type="transmembrane region" description="Helical" evidence="6">
    <location>
        <begin position="36"/>
        <end position="58"/>
    </location>
</feature>
<keyword evidence="8" id="KW-1185">Reference proteome</keyword>
<feature type="transmembrane region" description="Helical" evidence="6">
    <location>
        <begin position="6"/>
        <end position="24"/>
    </location>
</feature>
<dbReference type="NCBIfam" id="TIGR03718">
    <property type="entry name" value="R_switched_Alx"/>
    <property type="match status" value="1"/>
</dbReference>
<feature type="transmembrane region" description="Helical" evidence="6">
    <location>
        <begin position="78"/>
        <end position="104"/>
    </location>
</feature>
<comment type="similarity">
    <text evidence="2">Belongs to the TerC family.</text>
</comment>
<dbReference type="Proteomes" id="UP000199518">
    <property type="component" value="Unassembled WGS sequence"/>
</dbReference>
<feature type="transmembrane region" description="Helical" evidence="6">
    <location>
        <begin position="236"/>
        <end position="257"/>
    </location>
</feature>
<evidence type="ECO:0000256" key="3">
    <source>
        <dbReference type="ARBA" id="ARBA00022692"/>
    </source>
</evidence>
<organism evidence="7 8">
    <name type="scientific">Planctomicrobium piriforme</name>
    <dbReference type="NCBI Taxonomy" id="1576369"/>
    <lineage>
        <taxon>Bacteria</taxon>
        <taxon>Pseudomonadati</taxon>
        <taxon>Planctomycetota</taxon>
        <taxon>Planctomycetia</taxon>
        <taxon>Planctomycetales</taxon>
        <taxon>Planctomycetaceae</taxon>
        <taxon>Planctomicrobium</taxon>
    </lineage>
</organism>
<evidence type="ECO:0000256" key="2">
    <source>
        <dbReference type="ARBA" id="ARBA00007511"/>
    </source>
</evidence>
<protein>
    <submittedName>
        <fullName evidence="7">Tellurite resistance protein TerC</fullName>
    </submittedName>
</protein>
<feature type="transmembrane region" description="Helical" evidence="6">
    <location>
        <begin position="269"/>
        <end position="289"/>
    </location>
</feature>
<evidence type="ECO:0000313" key="8">
    <source>
        <dbReference type="Proteomes" id="UP000199518"/>
    </source>
</evidence>
<dbReference type="Pfam" id="PF03741">
    <property type="entry name" value="TerC"/>
    <property type="match status" value="1"/>
</dbReference>
<keyword evidence="4 6" id="KW-1133">Transmembrane helix</keyword>
<evidence type="ECO:0000256" key="6">
    <source>
        <dbReference type="SAM" id="Phobius"/>
    </source>
</evidence>
<evidence type="ECO:0000256" key="5">
    <source>
        <dbReference type="ARBA" id="ARBA00023136"/>
    </source>
</evidence>
<feature type="transmembrane region" description="Helical" evidence="6">
    <location>
        <begin position="144"/>
        <end position="162"/>
    </location>
</feature>
<dbReference type="PANTHER" id="PTHR30238:SF0">
    <property type="entry name" value="THYLAKOID MEMBRANE PROTEIN TERC, CHLOROPLASTIC"/>
    <property type="match status" value="1"/>
</dbReference>